<dbReference type="PROSITE" id="PS00028">
    <property type="entry name" value="ZINC_FINGER_C2H2_1"/>
    <property type="match status" value="4"/>
</dbReference>
<protein>
    <recommendedName>
        <fullName evidence="12">C2H2-type domain-containing protein</fullName>
    </recommendedName>
</protein>
<evidence type="ECO:0000256" key="6">
    <source>
        <dbReference type="ARBA" id="ARBA00022833"/>
    </source>
</evidence>
<feature type="domain" description="C2H2-type" evidence="12">
    <location>
        <begin position="182"/>
        <end position="205"/>
    </location>
</feature>
<dbReference type="GO" id="GO:0006357">
    <property type="term" value="P:regulation of transcription by RNA polymerase II"/>
    <property type="evidence" value="ECO:0007669"/>
    <property type="project" value="TreeGrafter"/>
</dbReference>
<evidence type="ECO:0000259" key="12">
    <source>
        <dbReference type="PROSITE" id="PS50157"/>
    </source>
</evidence>
<dbReference type="Ensembl" id="ENSELUT00000097423.1">
    <property type="protein sequence ID" value="ENSELUP00000081519.1"/>
    <property type="gene ID" value="ENSELUG00000044367.1"/>
</dbReference>
<comment type="subcellular location">
    <subcellularLocation>
        <location evidence="1">Nucleus</location>
    </subcellularLocation>
</comment>
<keyword evidence="4" id="KW-0677">Repeat</keyword>
<evidence type="ECO:0000256" key="4">
    <source>
        <dbReference type="ARBA" id="ARBA00022737"/>
    </source>
</evidence>
<dbReference type="PANTHER" id="PTHR24404">
    <property type="entry name" value="ZINC FINGER PROTEIN"/>
    <property type="match status" value="1"/>
</dbReference>
<evidence type="ECO:0000256" key="11">
    <source>
        <dbReference type="PROSITE-ProRule" id="PRU00042"/>
    </source>
</evidence>
<dbReference type="AlphaFoldDB" id="A0AAY5JY26"/>
<dbReference type="GO" id="GO:0003700">
    <property type="term" value="F:DNA-binding transcription factor activity"/>
    <property type="evidence" value="ECO:0007669"/>
    <property type="project" value="TreeGrafter"/>
</dbReference>
<dbReference type="SMART" id="SM00355">
    <property type="entry name" value="ZnF_C2H2"/>
    <property type="match status" value="4"/>
</dbReference>
<keyword evidence="14" id="KW-1185">Reference proteome</keyword>
<evidence type="ECO:0000256" key="8">
    <source>
        <dbReference type="ARBA" id="ARBA00023125"/>
    </source>
</evidence>
<proteinExistence type="inferred from homology"/>
<keyword evidence="9" id="KW-0804">Transcription</keyword>
<dbReference type="PROSITE" id="PS50157">
    <property type="entry name" value="ZINC_FINGER_C2H2_2"/>
    <property type="match status" value="3"/>
</dbReference>
<evidence type="ECO:0000313" key="13">
    <source>
        <dbReference type="Ensembl" id="ENSELUP00000081519.1"/>
    </source>
</evidence>
<dbReference type="FunFam" id="3.30.160.60:FF:000620">
    <property type="entry name" value="Zinc finger protein 263"/>
    <property type="match status" value="1"/>
</dbReference>
<name>A0AAY5JY26_ESOLU</name>
<keyword evidence="8" id="KW-0238">DNA-binding</keyword>
<evidence type="ECO:0000256" key="1">
    <source>
        <dbReference type="ARBA" id="ARBA00004123"/>
    </source>
</evidence>
<dbReference type="Gene3D" id="3.30.160.60">
    <property type="entry name" value="Classic Zinc Finger"/>
    <property type="match status" value="2"/>
</dbReference>
<reference evidence="13" key="3">
    <citation type="submission" date="2025-09" db="UniProtKB">
        <authorList>
            <consortium name="Ensembl"/>
        </authorList>
    </citation>
    <scope>IDENTIFICATION</scope>
</reference>
<reference evidence="13 14" key="1">
    <citation type="submission" date="2020-02" db="EMBL/GenBank/DDBJ databases">
        <title>Esox lucius (northern pike) genome, fEsoLuc1, primary haplotype.</title>
        <authorList>
            <person name="Myers G."/>
            <person name="Karagic N."/>
            <person name="Meyer A."/>
            <person name="Pippel M."/>
            <person name="Reichard M."/>
            <person name="Winkler S."/>
            <person name="Tracey A."/>
            <person name="Sims Y."/>
            <person name="Howe K."/>
            <person name="Rhie A."/>
            <person name="Formenti G."/>
            <person name="Durbin R."/>
            <person name="Fedrigo O."/>
            <person name="Jarvis E.D."/>
        </authorList>
    </citation>
    <scope>NUCLEOTIDE SEQUENCE [LARGE SCALE GENOMIC DNA]</scope>
</reference>
<dbReference type="GO" id="GO:0005634">
    <property type="term" value="C:nucleus"/>
    <property type="evidence" value="ECO:0007669"/>
    <property type="project" value="UniProtKB-SubCell"/>
</dbReference>
<evidence type="ECO:0000256" key="10">
    <source>
        <dbReference type="ARBA" id="ARBA00023242"/>
    </source>
</evidence>
<keyword evidence="10" id="KW-0539">Nucleus</keyword>
<dbReference type="InterPro" id="IPR050589">
    <property type="entry name" value="Ikaros_C2H2-ZF"/>
</dbReference>
<comment type="similarity">
    <text evidence="2">Belongs to the krueppel C2H2-type zinc-finger protein family.</text>
</comment>
<accession>A0AAY5JY26</accession>
<evidence type="ECO:0000256" key="2">
    <source>
        <dbReference type="ARBA" id="ARBA00006991"/>
    </source>
</evidence>
<organism evidence="13 14">
    <name type="scientific">Esox lucius</name>
    <name type="common">Northern pike</name>
    <dbReference type="NCBI Taxonomy" id="8010"/>
    <lineage>
        <taxon>Eukaryota</taxon>
        <taxon>Metazoa</taxon>
        <taxon>Chordata</taxon>
        <taxon>Craniata</taxon>
        <taxon>Vertebrata</taxon>
        <taxon>Euteleostomi</taxon>
        <taxon>Actinopterygii</taxon>
        <taxon>Neopterygii</taxon>
        <taxon>Teleostei</taxon>
        <taxon>Protacanthopterygii</taxon>
        <taxon>Esociformes</taxon>
        <taxon>Esocidae</taxon>
        <taxon>Esox</taxon>
    </lineage>
</organism>
<dbReference type="GeneTree" id="ENSGT00940000181435"/>
<feature type="domain" description="C2H2-type" evidence="12">
    <location>
        <begin position="278"/>
        <end position="305"/>
    </location>
</feature>
<keyword evidence="7" id="KW-0805">Transcription regulation</keyword>
<dbReference type="GO" id="GO:0000978">
    <property type="term" value="F:RNA polymerase II cis-regulatory region sequence-specific DNA binding"/>
    <property type="evidence" value="ECO:0007669"/>
    <property type="project" value="TreeGrafter"/>
</dbReference>
<evidence type="ECO:0000256" key="9">
    <source>
        <dbReference type="ARBA" id="ARBA00023163"/>
    </source>
</evidence>
<dbReference type="Pfam" id="PF00096">
    <property type="entry name" value="zf-C2H2"/>
    <property type="match status" value="2"/>
</dbReference>
<keyword evidence="5 11" id="KW-0863">Zinc-finger</keyword>
<reference evidence="13" key="2">
    <citation type="submission" date="2025-08" db="UniProtKB">
        <authorList>
            <consortium name="Ensembl"/>
        </authorList>
    </citation>
    <scope>IDENTIFICATION</scope>
</reference>
<feature type="domain" description="C2H2-type" evidence="12">
    <location>
        <begin position="249"/>
        <end position="277"/>
    </location>
</feature>
<evidence type="ECO:0000313" key="14">
    <source>
        <dbReference type="Proteomes" id="UP000265140"/>
    </source>
</evidence>
<evidence type="ECO:0000256" key="5">
    <source>
        <dbReference type="ARBA" id="ARBA00022771"/>
    </source>
</evidence>
<dbReference type="GO" id="GO:0008270">
    <property type="term" value="F:zinc ion binding"/>
    <property type="evidence" value="ECO:0007669"/>
    <property type="project" value="UniProtKB-KW"/>
</dbReference>
<dbReference type="InterPro" id="IPR036236">
    <property type="entry name" value="Znf_C2H2_sf"/>
</dbReference>
<evidence type="ECO:0000256" key="3">
    <source>
        <dbReference type="ARBA" id="ARBA00022723"/>
    </source>
</evidence>
<keyword evidence="3" id="KW-0479">Metal-binding</keyword>
<keyword evidence="6" id="KW-0862">Zinc</keyword>
<evidence type="ECO:0000256" key="7">
    <source>
        <dbReference type="ARBA" id="ARBA00023015"/>
    </source>
</evidence>
<dbReference type="Proteomes" id="UP000265140">
    <property type="component" value="Chromosome 20"/>
</dbReference>
<dbReference type="PANTHER" id="PTHR24404:SF114">
    <property type="entry name" value="KLUMPFUSS, ISOFORM B-RELATED"/>
    <property type="match status" value="1"/>
</dbReference>
<sequence length="355" mass="41102">MAQGWNACFHKLQPLSSDSRSLNVPLDSEESLAHHLESLIEHNDMSNTVASPEKTSDLNMSSSIFSNSNTSSEFVQQKYFDDVLWQDEGQPAHHGDLFKHTNEQEPLVLSECYSEPLSFEDSVSYPKDNQEKGENGFIHSSEFHHKEGDSSVDNIEDEMVFEDQAVRLKSSLSMRKRLKWGFKCNYCPSVYAYSSGRYRHMRKHTLLENPGKKVQFRYSNLAPISKQSKESVEEPKNNPLSSEVSIQHFPCCFCGKMFNAKYPLKKHIHSMHRGDKPYRCLECGKRFSKEVYLVTHKKVHQRRIQCTVCKKILPTIGELIQHRQTHIKRGICGTPFHRKEYLLLHHEKCAQRKQA</sequence>
<dbReference type="SUPFAM" id="SSF57667">
    <property type="entry name" value="beta-beta-alpha zinc fingers"/>
    <property type="match status" value="1"/>
</dbReference>
<dbReference type="InterPro" id="IPR013087">
    <property type="entry name" value="Znf_C2H2_type"/>
</dbReference>